<gene>
    <name evidence="3" type="ORF">BN1051_00330</name>
</gene>
<dbReference type="PATRIC" id="fig|1461584.3.peg.321"/>
<feature type="compositionally biased region" description="Low complexity" evidence="1">
    <location>
        <begin position="129"/>
        <end position="150"/>
    </location>
</feature>
<reference evidence="3" key="1">
    <citation type="submission" date="2014-07" db="EMBL/GenBank/DDBJ databases">
        <authorList>
            <person name="Urmite Genomes Urmite Genomes"/>
        </authorList>
    </citation>
    <scope>NUCLEOTIDE SEQUENCE</scope>
    <source>
        <strain evidence="3">11W110_air</strain>
    </source>
</reference>
<dbReference type="EMBL" id="LN483070">
    <property type="protein sequence ID" value="CEA07021.1"/>
    <property type="molecule type" value="Genomic_DNA"/>
</dbReference>
<dbReference type="AlphaFoldDB" id="A0A078MQA4"/>
<evidence type="ECO:0000313" key="3">
    <source>
        <dbReference type="EMBL" id="CEA07021.1"/>
    </source>
</evidence>
<accession>A0A078MQA4</accession>
<protein>
    <recommendedName>
        <fullName evidence="4">Anti-sigma-D factor RsdA</fullName>
    </recommendedName>
</protein>
<feature type="region of interest" description="Disordered" evidence="1">
    <location>
        <begin position="1"/>
        <end position="21"/>
    </location>
</feature>
<sequence length="301" mass="29354">MSGNEARNDLRRLLAESGVDPSPELLEALHRLQDAGTGQAPEPQGVLAELLDRRTRLRSVDGPKGSRQGSPRRGFLLTAALIGAMAAGTSGVAATLRDHQVTADVADTASQLAPMEQVPGAEQAEEPDTGTSAAGPAASAPASEDSAAGSTSVEQAEESASQPAPAAADPAPAQPAPAAPETSGPAPAPAAGATGHGTPGQGTPGPGGSARPDGAGQGAGGRPAQPGSGSPHGPDRTPGAGQRPGHAVDRGSAGRPGSSWADPGAAKGPRSLQENRGGARPSEAGPPEHPAVYGGRSGLGR</sequence>
<evidence type="ECO:0000256" key="2">
    <source>
        <dbReference type="SAM" id="Phobius"/>
    </source>
</evidence>
<keyword evidence="2" id="KW-0472">Membrane</keyword>
<feature type="compositionally biased region" description="Gly residues" evidence="1">
    <location>
        <begin position="194"/>
        <end position="208"/>
    </location>
</feature>
<evidence type="ECO:0008006" key="4">
    <source>
        <dbReference type="Google" id="ProtNLM"/>
    </source>
</evidence>
<organism evidence="3">
    <name type="scientific">Arthrobacter saudimassiliensis</name>
    <dbReference type="NCBI Taxonomy" id="1461584"/>
    <lineage>
        <taxon>Bacteria</taxon>
        <taxon>Bacillati</taxon>
        <taxon>Actinomycetota</taxon>
        <taxon>Actinomycetes</taxon>
        <taxon>Micrococcales</taxon>
        <taxon>Micrococcaceae</taxon>
        <taxon>Arthrobacter</taxon>
    </lineage>
</organism>
<proteinExistence type="predicted"/>
<feature type="compositionally biased region" description="Basic and acidic residues" evidence="1">
    <location>
        <begin position="1"/>
        <end position="14"/>
    </location>
</feature>
<feature type="compositionally biased region" description="Low complexity" evidence="1">
    <location>
        <begin position="179"/>
        <end position="193"/>
    </location>
</feature>
<feature type="compositionally biased region" description="Low complexity" evidence="1">
    <location>
        <begin position="222"/>
        <end position="231"/>
    </location>
</feature>
<evidence type="ECO:0000256" key="1">
    <source>
        <dbReference type="SAM" id="MobiDB-lite"/>
    </source>
</evidence>
<feature type="transmembrane region" description="Helical" evidence="2">
    <location>
        <begin position="74"/>
        <end position="96"/>
    </location>
</feature>
<keyword evidence="2" id="KW-0812">Transmembrane</keyword>
<keyword evidence="2" id="KW-1133">Transmembrane helix</keyword>
<name>A0A078MQA4_9MICC</name>
<feature type="region of interest" description="Disordered" evidence="1">
    <location>
        <begin position="105"/>
        <end position="301"/>
    </location>
</feature>
<feature type="compositionally biased region" description="Low complexity" evidence="1">
    <location>
        <begin position="158"/>
        <end position="171"/>
    </location>
</feature>